<evidence type="ECO:0000256" key="5">
    <source>
        <dbReference type="ARBA" id="ARBA00023235"/>
    </source>
</evidence>
<dbReference type="InterPro" id="IPR013030">
    <property type="entry name" value="DNA_topo_DNA_db_N_dom2"/>
</dbReference>
<feature type="active site" description="O-(3'-phospho-DNA)-tyrosine intermediate" evidence="6">
    <location>
        <position position="1029"/>
    </location>
</feature>
<dbReference type="CDD" id="cd00659">
    <property type="entry name" value="Topo_IB_C"/>
    <property type="match status" value="1"/>
</dbReference>
<dbReference type="GO" id="GO:0003917">
    <property type="term" value="F:DNA topoisomerase type I (single strand cut, ATP-independent) activity"/>
    <property type="evidence" value="ECO:0007669"/>
    <property type="project" value="UniProtKB-EC"/>
</dbReference>
<keyword evidence="4 6" id="KW-0238">DNA-binding</keyword>
<evidence type="ECO:0000256" key="8">
    <source>
        <dbReference type="SAM" id="Coils"/>
    </source>
</evidence>
<sequence length="1073" mass="121247">MACFSLHATKLELRVCEEGYLTKAGQVWIPPWPIIIFNLVLSLLGFVESLFFPLPGSSFSPHTFSVSRIALPYRPEAVDCASFPHPKTPDFPFRSRATFLPLPRAGLSYRTRPVLLFANRPFSRLRRPSSTTAPLRTFLASQLRFVFVDRSILISIKTLQSNLIMASDSSDDDRPLAGTNGHKSAPKISPATDRKMDKLASRARPAPPNVSIRNGPVEDNAMDIDTTPNGGPKRKARSSVGQTVSYKDESDSDDGAPLLTISQAKRQKSKHKQEDSDSDDEPIARKKNGARLPPSIKNTAMVDSSDDDQPLGTKIAQRKAAIEKSAGKKKPAAKKAIKDESDDEPLAKPKKRQSNGVSAAKKTNGVKKEESDSDSDAPIAKKVKKEAPAKAKVKATAAPAKKGRLVKEESVANSAADEEEEEEYRWWDAPKKEDDSIKWTTLEHNGVLFPPAYEPLPKDVKLIYDGTPVNLHVDAEEVATFFGAMLHSTQNVENPTFQKNFFKDFRDVLKETGGAKDQNGKPVDIKEFAKLDFTKIFEYYKGLSDAKKARPAAEKKAEKAEKDKFEAPYMYCKWDGRKEKVGNFRVEPPGLFRGRGEHPKTGTVKKRVMPEQVTINIGKEAKVPDPPAGHKWKAVQHDNKATWLAMWQENVNGNYKYVMLAANSTVKGQADYKKFEKARELNKHIARIRADYTAELKSEIMAERQRATAMYLIDKFALRAGNEKDTENEAETVGCCSLKFEHVTLREPNTVIFDFLGKDSIRFYNEFTVERQVFKNLKLFKKPPKADGDDIFDRLTTSQLNKHLSNYMPGLTAKVFRTYNASHTMSTLLQSLSVENRTMAEKIKLYNDCNREVAVICNHKRTVGAAHEAQMEKLADRIKGLKYQKWRTKMMMLDLDPKLKKKKGAEYFALDEDITQEWLLEHQKFLVEEQRTKIQKKFEKDNEKRVADGEAELDEKELKERLKVAAELEAKYKKENKTKKVEAEGKGPAVEKLEAAVSKFDDRIKTLELQCADREGNKEVALGTSKINYIDPRLTVVFAKKFNVPIEKFFSKTLRDKFKWAIESVGDDDTWEF</sequence>
<gene>
    <name evidence="11" type="primary">TOP1</name>
    <name evidence="11" type="ORF">QC763_109460</name>
</gene>
<dbReference type="Gene3D" id="3.90.15.10">
    <property type="entry name" value="Topoisomerase I, Chain A, domain 3"/>
    <property type="match status" value="1"/>
</dbReference>
<dbReference type="Gene3D" id="1.10.132.10">
    <property type="match status" value="1"/>
</dbReference>
<dbReference type="PANTHER" id="PTHR10290">
    <property type="entry name" value="DNA TOPOISOMERASE I"/>
    <property type="match status" value="1"/>
</dbReference>
<dbReference type="InterPro" id="IPR013499">
    <property type="entry name" value="TopoI_euk"/>
</dbReference>
<dbReference type="InterPro" id="IPR008336">
    <property type="entry name" value="TopoI_DNA-bd_euk"/>
</dbReference>
<dbReference type="InterPro" id="IPR011010">
    <property type="entry name" value="DNA_brk_join_enz"/>
</dbReference>
<evidence type="ECO:0000256" key="7">
    <source>
        <dbReference type="RuleBase" id="RU365101"/>
    </source>
</evidence>
<dbReference type="InterPro" id="IPR051062">
    <property type="entry name" value="Topoisomerase_IB"/>
</dbReference>
<evidence type="ECO:0000313" key="12">
    <source>
        <dbReference type="Proteomes" id="UP001326199"/>
    </source>
</evidence>
<evidence type="ECO:0000256" key="6">
    <source>
        <dbReference type="PROSITE-ProRule" id="PRU01382"/>
    </source>
</evidence>
<dbReference type="PANTHER" id="PTHR10290:SF3">
    <property type="entry name" value="DNA TOPOISOMERASE 1"/>
    <property type="match status" value="1"/>
</dbReference>
<dbReference type="Pfam" id="PF02919">
    <property type="entry name" value="Topoisom_I_N"/>
    <property type="match status" value="1"/>
</dbReference>
<keyword evidence="8" id="KW-0175">Coiled coil</keyword>
<comment type="caution">
    <text evidence="11">The sequence shown here is derived from an EMBL/GenBank/DDBJ whole genome shotgun (WGS) entry which is preliminary data.</text>
</comment>
<feature type="domain" description="DNA topoisomerase I eukaryotic-type" evidence="10">
    <location>
        <begin position="591"/>
        <end position="1043"/>
    </location>
</feature>
<dbReference type="InterPro" id="IPR013034">
    <property type="entry name" value="DNA_topo_DNA_db_N_dom1"/>
</dbReference>
<evidence type="ECO:0000256" key="3">
    <source>
        <dbReference type="ARBA" id="ARBA00023029"/>
    </source>
</evidence>
<dbReference type="Pfam" id="PF14370">
    <property type="entry name" value="Topo_C_assoc"/>
    <property type="match status" value="1"/>
</dbReference>
<dbReference type="CDD" id="cd03488">
    <property type="entry name" value="Topoisomer_IB_N_htopoI_like"/>
    <property type="match status" value="1"/>
</dbReference>
<comment type="function">
    <text evidence="7">Releases the supercoiling and torsional tension of DNA introduced during the DNA replication and transcription by transiently cleaving and rejoining one strand of the DNA duplex. Introduces a single-strand break via transesterification at the specific target site 5'-[CT]CCTTp site in duplex DNA. The scissile phosphodiester is attacked by the catalytic tyrosine of the enzyme, resulting in the formation of a DNA-(3'-phosphotyrosyl)-enzyme intermediate and the expulsion of a 5'-OH DNA strand. The free DNA strand then undergoes passage around the unbroken strand thus removing DNA supercoils. Finally, in the religation step, the DNA 5'-OH attacks the covalent intermediate to expel the active-site tyrosine and restore the DNA phosphodiester backbone.</text>
</comment>
<feature type="coiled-coil region" evidence="8">
    <location>
        <begin position="955"/>
        <end position="1010"/>
    </location>
</feature>
<comment type="similarity">
    <text evidence="2 6 7">Belongs to the type IB topoisomerase family.</text>
</comment>
<dbReference type="PRINTS" id="PR00416">
    <property type="entry name" value="EUTPISMRASEI"/>
</dbReference>
<evidence type="ECO:0000259" key="10">
    <source>
        <dbReference type="SMART" id="SM00435"/>
    </source>
</evidence>
<feature type="region of interest" description="Disordered" evidence="9">
    <location>
        <begin position="167"/>
        <end position="403"/>
    </location>
</feature>
<keyword evidence="3 6" id="KW-0799">Topoisomerase</keyword>
<dbReference type="Proteomes" id="UP001326199">
    <property type="component" value="Unassembled WGS sequence"/>
</dbReference>
<dbReference type="EMBL" id="JAFFHB010000001">
    <property type="protein sequence ID" value="KAK4673168.1"/>
    <property type="molecule type" value="Genomic_DNA"/>
</dbReference>
<proteinExistence type="inferred from homology"/>
<dbReference type="PROSITE" id="PS52038">
    <property type="entry name" value="TOPO_IB_2"/>
    <property type="match status" value="1"/>
</dbReference>
<accession>A0ABR0HYI2</accession>
<dbReference type="RefSeq" id="XP_062770490.1">
    <property type="nucleotide sequence ID" value="XM_062907535.1"/>
</dbReference>
<evidence type="ECO:0000256" key="9">
    <source>
        <dbReference type="SAM" id="MobiDB-lite"/>
    </source>
</evidence>
<keyword evidence="5 6" id="KW-0413">Isomerase</keyword>
<dbReference type="Pfam" id="PF01028">
    <property type="entry name" value="Topoisom_I"/>
    <property type="match status" value="1"/>
</dbReference>
<dbReference type="SUPFAM" id="SSF56349">
    <property type="entry name" value="DNA breaking-rejoining enzymes"/>
    <property type="match status" value="1"/>
</dbReference>
<dbReference type="GeneID" id="87927878"/>
<evidence type="ECO:0000256" key="1">
    <source>
        <dbReference type="ARBA" id="ARBA00000213"/>
    </source>
</evidence>
<dbReference type="InterPro" id="IPR013500">
    <property type="entry name" value="TopoI_cat_euk"/>
</dbReference>
<reference evidence="11 12" key="1">
    <citation type="journal article" date="2023" name="bioRxiv">
        <title>High-quality genome assemblies of four members of thePodospora anserinaspecies complex.</title>
        <authorList>
            <person name="Ament-Velasquez S.L."/>
            <person name="Vogan A.A."/>
            <person name="Wallerman O."/>
            <person name="Hartmann F."/>
            <person name="Gautier V."/>
            <person name="Silar P."/>
            <person name="Giraud T."/>
            <person name="Johannesson H."/>
        </authorList>
    </citation>
    <scope>NUCLEOTIDE SEQUENCE [LARGE SCALE GENOMIC DNA]</scope>
    <source>
        <strain evidence="11 12">CBS 411.78</strain>
    </source>
</reference>
<dbReference type="InterPro" id="IPR048045">
    <property type="entry name" value="Topoisomer_I_DNA-bd"/>
</dbReference>
<dbReference type="Gene3D" id="1.10.10.41">
    <property type="entry name" value="Yeast DNA topoisomerase - domain 1"/>
    <property type="match status" value="1"/>
</dbReference>
<dbReference type="InterPro" id="IPR025834">
    <property type="entry name" value="TopoI_C_dom"/>
</dbReference>
<protein>
    <recommendedName>
        <fullName evidence="7">DNA topoisomerase I</fullName>
        <ecNumber evidence="7">5.6.2.1</ecNumber>
    </recommendedName>
    <alternativeName>
        <fullName evidence="7">DNA topoisomerase 1</fullName>
    </alternativeName>
</protein>
<dbReference type="InterPro" id="IPR014711">
    <property type="entry name" value="TopoI_cat_a-hlx-sub_euk"/>
</dbReference>
<comment type="catalytic activity">
    <reaction evidence="1 6 7">
        <text>ATP-independent breakage of single-stranded DNA, followed by passage and rejoining.</text>
        <dbReference type="EC" id="5.6.2.1"/>
    </reaction>
</comment>
<dbReference type="InterPro" id="IPR001631">
    <property type="entry name" value="TopoI"/>
</dbReference>
<keyword evidence="12" id="KW-1185">Reference proteome</keyword>
<dbReference type="InterPro" id="IPR036202">
    <property type="entry name" value="TopoI_DNA-bd_euk_N_sf"/>
</dbReference>
<organism evidence="11 12">
    <name type="scientific">Podospora pseudopauciseta</name>
    <dbReference type="NCBI Taxonomy" id="2093780"/>
    <lineage>
        <taxon>Eukaryota</taxon>
        <taxon>Fungi</taxon>
        <taxon>Dikarya</taxon>
        <taxon>Ascomycota</taxon>
        <taxon>Pezizomycotina</taxon>
        <taxon>Sordariomycetes</taxon>
        <taxon>Sordariomycetidae</taxon>
        <taxon>Sordariales</taxon>
        <taxon>Podosporaceae</taxon>
        <taxon>Podospora</taxon>
    </lineage>
</organism>
<dbReference type="SUPFAM" id="SSF56741">
    <property type="entry name" value="Eukaryotic DNA topoisomerase I, N-terminal DNA-binding fragment"/>
    <property type="match status" value="1"/>
</dbReference>
<dbReference type="EC" id="5.6.2.1" evidence="7"/>
<dbReference type="SMART" id="SM00435">
    <property type="entry name" value="TOPEUc"/>
    <property type="match status" value="1"/>
</dbReference>
<evidence type="ECO:0000256" key="2">
    <source>
        <dbReference type="ARBA" id="ARBA00006645"/>
    </source>
</evidence>
<evidence type="ECO:0000313" key="11">
    <source>
        <dbReference type="EMBL" id="KAK4673168.1"/>
    </source>
</evidence>
<name>A0ABR0HYI2_9PEZI</name>
<evidence type="ECO:0000256" key="4">
    <source>
        <dbReference type="ARBA" id="ARBA00023125"/>
    </source>
</evidence>
<dbReference type="InterPro" id="IPR014727">
    <property type="entry name" value="TopoI_cat_a/b-sub_euk"/>
</dbReference>
<dbReference type="Gene3D" id="2.170.11.10">
    <property type="entry name" value="DNA Topoisomerase I, domain 2"/>
    <property type="match status" value="1"/>
</dbReference>